<feature type="domain" description="Enoyl reductase (ER)" evidence="3">
    <location>
        <begin position="9"/>
        <end position="316"/>
    </location>
</feature>
<keyword evidence="1" id="KW-0521">NADP</keyword>
<proteinExistence type="predicted"/>
<dbReference type="Pfam" id="PF08240">
    <property type="entry name" value="ADH_N"/>
    <property type="match status" value="1"/>
</dbReference>
<dbReference type="InterPro" id="IPR014189">
    <property type="entry name" value="Quinone_OxRdtase_PIG3"/>
</dbReference>
<evidence type="ECO:0000256" key="1">
    <source>
        <dbReference type="ARBA" id="ARBA00022857"/>
    </source>
</evidence>
<protein>
    <submittedName>
        <fullName evidence="4">Probable NADPH:quinone reductase</fullName>
    </submittedName>
</protein>
<evidence type="ECO:0000259" key="3">
    <source>
        <dbReference type="SMART" id="SM00829"/>
    </source>
</evidence>
<dbReference type="Proteomes" id="UP000016543">
    <property type="component" value="Unassembled WGS sequence"/>
</dbReference>
<evidence type="ECO:0000313" key="5">
    <source>
        <dbReference type="Proteomes" id="UP000016543"/>
    </source>
</evidence>
<dbReference type="CDD" id="cd05276">
    <property type="entry name" value="p53_inducible_oxidoreductase"/>
    <property type="match status" value="1"/>
</dbReference>
<keyword evidence="5" id="KW-1185">Reference proteome</keyword>
<accession>A0ABP2CNF0</accession>
<reference evidence="4 5" key="1">
    <citation type="submission" date="2006-01" db="EMBL/GenBank/DDBJ databases">
        <authorList>
            <person name="Brettar I."/>
            <person name="Hofle M."/>
            <person name="Ferriera S."/>
            <person name="Johnson J."/>
            <person name="Kravitz S."/>
            <person name="Halpern A."/>
            <person name="Remington K."/>
            <person name="Beeson K."/>
            <person name="Tran B."/>
            <person name="Rogers Y.-H."/>
            <person name="Friedman R."/>
            <person name="Venter J.C."/>
        </authorList>
    </citation>
    <scope>NUCLEOTIDE SEQUENCE [LARGE SCALE GENOMIC DNA]</scope>
    <source>
        <strain evidence="4 5">OS145</strain>
    </source>
</reference>
<dbReference type="PANTHER" id="PTHR48106:SF8">
    <property type="entry name" value="OS02G0805600 PROTEIN"/>
    <property type="match status" value="1"/>
</dbReference>
<gene>
    <name evidence="4" type="ORF">OS145_07484</name>
</gene>
<evidence type="ECO:0000313" key="4">
    <source>
        <dbReference type="EMBL" id="EAQ31175.1"/>
    </source>
</evidence>
<dbReference type="SUPFAM" id="SSF50129">
    <property type="entry name" value="GroES-like"/>
    <property type="match status" value="1"/>
</dbReference>
<keyword evidence="2" id="KW-0560">Oxidoreductase</keyword>
<organism evidence="4 5">
    <name type="scientific">Idiomarina baltica OS145</name>
    <dbReference type="NCBI Taxonomy" id="314276"/>
    <lineage>
        <taxon>Bacteria</taxon>
        <taxon>Pseudomonadati</taxon>
        <taxon>Pseudomonadota</taxon>
        <taxon>Gammaproteobacteria</taxon>
        <taxon>Alteromonadales</taxon>
        <taxon>Idiomarinaceae</taxon>
        <taxon>Idiomarina</taxon>
    </lineage>
</organism>
<sequence length="320" mass="34658">MRVASIKEGQIEWNEAELSKELSAHQVKIKISHAGINRADLMQVAGAYPPPPGASDIPGLECCGQIVAVGDQVDTFAVGDDVCALLAAGGYAQHVIVDQQQVLPLPQGWSKAQGAGWLETFATAYLNVFQLARVKPSDRVLVHAAAGGVGTSLLQLCKEKGISTVAVVGTDEKQTFCQKLGASLSINRHHERDWNAIEKEGVDVILNPIGGDSIARDQRFLNTEGRIVLIGLMGGREGQVDFGRMLIKRQRIIGSTLRALSAERKGAILSELWAEFGDAFNARRVMPMIDQVVPATDVNEAMDYMRENRTFGKIVLDMNA</sequence>
<dbReference type="NCBIfam" id="TIGR02824">
    <property type="entry name" value="quinone_pig3"/>
    <property type="match status" value="1"/>
</dbReference>
<name>A0ABP2CNF0_9GAMM</name>
<dbReference type="InterPro" id="IPR036291">
    <property type="entry name" value="NAD(P)-bd_dom_sf"/>
</dbReference>
<dbReference type="PANTHER" id="PTHR48106">
    <property type="entry name" value="QUINONE OXIDOREDUCTASE PIG3-RELATED"/>
    <property type="match status" value="1"/>
</dbReference>
<dbReference type="InterPro" id="IPR020843">
    <property type="entry name" value="ER"/>
</dbReference>
<dbReference type="EMBL" id="AAMX01000023">
    <property type="protein sequence ID" value="EAQ31175.1"/>
    <property type="molecule type" value="Genomic_DNA"/>
</dbReference>
<dbReference type="InterPro" id="IPR002364">
    <property type="entry name" value="Quin_OxRdtase/zeta-crystal_CS"/>
</dbReference>
<dbReference type="InterPro" id="IPR011032">
    <property type="entry name" value="GroES-like_sf"/>
</dbReference>
<evidence type="ECO:0000256" key="2">
    <source>
        <dbReference type="ARBA" id="ARBA00023002"/>
    </source>
</evidence>
<dbReference type="Gene3D" id="3.90.180.10">
    <property type="entry name" value="Medium-chain alcohol dehydrogenases, catalytic domain"/>
    <property type="match status" value="1"/>
</dbReference>
<dbReference type="SMART" id="SM00829">
    <property type="entry name" value="PKS_ER"/>
    <property type="match status" value="1"/>
</dbReference>
<dbReference type="Gene3D" id="3.40.50.720">
    <property type="entry name" value="NAD(P)-binding Rossmann-like Domain"/>
    <property type="match status" value="1"/>
</dbReference>
<dbReference type="RefSeq" id="WP_006956092.1">
    <property type="nucleotide sequence ID" value="NZ_CH672406.1"/>
</dbReference>
<dbReference type="InterPro" id="IPR013154">
    <property type="entry name" value="ADH-like_N"/>
</dbReference>
<dbReference type="InterPro" id="IPR013149">
    <property type="entry name" value="ADH-like_C"/>
</dbReference>
<dbReference type="SUPFAM" id="SSF51735">
    <property type="entry name" value="NAD(P)-binding Rossmann-fold domains"/>
    <property type="match status" value="1"/>
</dbReference>
<comment type="caution">
    <text evidence="4">The sequence shown here is derived from an EMBL/GenBank/DDBJ whole genome shotgun (WGS) entry which is preliminary data.</text>
</comment>
<dbReference type="PROSITE" id="PS01162">
    <property type="entry name" value="QOR_ZETA_CRYSTAL"/>
    <property type="match status" value="1"/>
</dbReference>
<dbReference type="Pfam" id="PF00107">
    <property type="entry name" value="ADH_zinc_N"/>
    <property type="match status" value="1"/>
</dbReference>